<evidence type="ECO:0000256" key="7">
    <source>
        <dbReference type="ARBA" id="ARBA00023136"/>
    </source>
</evidence>
<keyword evidence="3" id="KW-0813">Transport</keyword>
<dbReference type="InterPro" id="IPR045861">
    <property type="entry name" value="CorA_cytoplasmic_dom"/>
</dbReference>
<dbReference type="Pfam" id="PF01544">
    <property type="entry name" value="CorA"/>
    <property type="match status" value="1"/>
</dbReference>
<evidence type="ECO:0000256" key="3">
    <source>
        <dbReference type="ARBA" id="ARBA00022448"/>
    </source>
</evidence>
<keyword evidence="4" id="KW-1003">Cell membrane</keyword>
<feature type="transmembrane region" description="Helical" evidence="8">
    <location>
        <begin position="299"/>
        <end position="319"/>
    </location>
</feature>
<dbReference type="InterPro" id="IPR045863">
    <property type="entry name" value="CorA_TM1_TM2"/>
</dbReference>
<comment type="caution">
    <text evidence="9">The sequence shown here is derived from an EMBL/GenBank/DDBJ whole genome shotgun (WGS) entry which is preliminary data.</text>
</comment>
<protein>
    <submittedName>
        <fullName evidence="9">Magnesium transporter CorA family protein</fullName>
    </submittedName>
</protein>
<dbReference type="SUPFAM" id="SSF143865">
    <property type="entry name" value="CorA soluble domain-like"/>
    <property type="match status" value="1"/>
</dbReference>
<evidence type="ECO:0000256" key="2">
    <source>
        <dbReference type="ARBA" id="ARBA00009765"/>
    </source>
</evidence>
<keyword evidence="5 8" id="KW-0812">Transmembrane</keyword>
<dbReference type="Gene3D" id="1.20.58.340">
    <property type="entry name" value="Magnesium transport protein CorA, transmembrane region"/>
    <property type="match status" value="2"/>
</dbReference>
<evidence type="ECO:0000313" key="9">
    <source>
        <dbReference type="EMBL" id="MDT0260229.1"/>
    </source>
</evidence>
<dbReference type="CDD" id="cd12822">
    <property type="entry name" value="TmCorA-like"/>
    <property type="match status" value="1"/>
</dbReference>
<reference evidence="10" key="1">
    <citation type="submission" date="2023-07" db="EMBL/GenBank/DDBJ databases">
        <title>30 novel species of actinomycetes from the DSMZ collection.</title>
        <authorList>
            <person name="Nouioui I."/>
        </authorList>
    </citation>
    <scope>NUCLEOTIDE SEQUENCE [LARGE SCALE GENOMIC DNA]</scope>
    <source>
        <strain evidence="10">DSM 44399</strain>
    </source>
</reference>
<keyword evidence="7 8" id="KW-0472">Membrane</keyword>
<dbReference type="EMBL" id="JAVREH010000002">
    <property type="protein sequence ID" value="MDT0260229.1"/>
    <property type="molecule type" value="Genomic_DNA"/>
</dbReference>
<evidence type="ECO:0000256" key="8">
    <source>
        <dbReference type="SAM" id="Phobius"/>
    </source>
</evidence>
<accession>A0ABU2J6K4</accession>
<comment type="subcellular location">
    <subcellularLocation>
        <location evidence="1">Cell membrane</location>
        <topology evidence="1">Multi-pass membrane protein</topology>
    </subcellularLocation>
</comment>
<name>A0ABU2J6K4_9ACTN</name>
<keyword evidence="6 8" id="KW-1133">Transmembrane helix</keyword>
<evidence type="ECO:0000313" key="10">
    <source>
        <dbReference type="Proteomes" id="UP001183176"/>
    </source>
</evidence>
<evidence type="ECO:0000256" key="5">
    <source>
        <dbReference type="ARBA" id="ARBA00022692"/>
    </source>
</evidence>
<proteinExistence type="inferred from homology"/>
<dbReference type="Gene3D" id="3.30.460.20">
    <property type="entry name" value="CorA soluble domain-like"/>
    <property type="match status" value="1"/>
</dbReference>
<dbReference type="PANTHER" id="PTHR46494">
    <property type="entry name" value="CORA FAMILY METAL ION TRANSPORTER (EUROFUNG)"/>
    <property type="match status" value="1"/>
</dbReference>
<dbReference type="RefSeq" id="WP_311421383.1">
    <property type="nucleotide sequence ID" value="NZ_JAVREH010000002.1"/>
</dbReference>
<dbReference type="Proteomes" id="UP001183176">
    <property type="component" value="Unassembled WGS sequence"/>
</dbReference>
<evidence type="ECO:0000256" key="4">
    <source>
        <dbReference type="ARBA" id="ARBA00022475"/>
    </source>
</evidence>
<sequence length="325" mass="37112">MTEAAVRTRLWRNGVLEKENFPFEDLSQYICEEDCLVWADLQAPDADRLAELGTELALNALAVEDVTAHHERPKASRYSTHTFLTAYSLRLDSDSGELAYTQVSAFVLKHAFVTVHADEFDVDRIVERWDENSDLIKYGVKALAWGMLDVLVDGHFDVVQQLDDEIEDLEDLLFDQASTNHETQRRTFALRKALVHVRRAVLPMREVVNTLMRRDFDITEELRPYYDDLYDHVLRAAEWTESLRDMISSVFETNLSLQDARLNTIMKKLTSYTALIAIPTAVTGFYGQNVPYPGFGKHGGFITSVLVIVGLAGTLYLIFKRKGWL</sequence>
<dbReference type="InterPro" id="IPR002523">
    <property type="entry name" value="MgTranspt_CorA/ZnTranspt_ZntB"/>
</dbReference>
<dbReference type="PANTHER" id="PTHR46494:SF1">
    <property type="entry name" value="CORA FAMILY METAL ION TRANSPORTER (EUROFUNG)"/>
    <property type="match status" value="1"/>
</dbReference>
<evidence type="ECO:0000256" key="6">
    <source>
        <dbReference type="ARBA" id="ARBA00022989"/>
    </source>
</evidence>
<evidence type="ECO:0000256" key="1">
    <source>
        <dbReference type="ARBA" id="ARBA00004651"/>
    </source>
</evidence>
<gene>
    <name evidence="9" type="ORF">RM423_02360</name>
</gene>
<organism evidence="9 10">
    <name type="scientific">Jatrophihabitans lederbergiae</name>
    <dbReference type="NCBI Taxonomy" id="3075547"/>
    <lineage>
        <taxon>Bacteria</taxon>
        <taxon>Bacillati</taxon>
        <taxon>Actinomycetota</taxon>
        <taxon>Actinomycetes</taxon>
        <taxon>Jatrophihabitantales</taxon>
        <taxon>Jatrophihabitantaceae</taxon>
        <taxon>Jatrophihabitans</taxon>
    </lineage>
</organism>
<keyword evidence="10" id="KW-1185">Reference proteome</keyword>
<dbReference type="SUPFAM" id="SSF144083">
    <property type="entry name" value="Magnesium transport protein CorA, transmembrane region"/>
    <property type="match status" value="1"/>
</dbReference>
<comment type="similarity">
    <text evidence="2">Belongs to the CorA metal ion transporter (MIT) (TC 1.A.35) family.</text>
</comment>
<feature type="transmembrane region" description="Helical" evidence="8">
    <location>
        <begin position="269"/>
        <end position="287"/>
    </location>
</feature>